<keyword evidence="9" id="KW-0648">Protein biosynthesis</keyword>
<gene>
    <name evidence="14" type="ORF">UFOPK2958_00760</name>
</gene>
<dbReference type="GO" id="GO:0006423">
    <property type="term" value="P:cysteinyl-tRNA aminoacylation"/>
    <property type="evidence" value="ECO:0007669"/>
    <property type="project" value="InterPro"/>
</dbReference>
<dbReference type="GO" id="GO:0004817">
    <property type="term" value="F:cysteine-tRNA ligase activity"/>
    <property type="evidence" value="ECO:0007669"/>
    <property type="project" value="UniProtKB-EC"/>
</dbReference>
<evidence type="ECO:0000256" key="1">
    <source>
        <dbReference type="ARBA" id="ARBA00001947"/>
    </source>
</evidence>
<accession>A0A6J6WI57</accession>
<dbReference type="InterPro" id="IPR015803">
    <property type="entry name" value="Cys-tRNA-ligase"/>
</dbReference>
<keyword evidence="4" id="KW-0436">Ligase</keyword>
<reference evidence="14" key="1">
    <citation type="submission" date="2020-05" db="EMBL/GenBank/DDBJ databases">
        <authorList>
            <person name="Chiriac C."/>
            <person name="Salcher M."/>
            <person name="Ghai R."/>
            <person name="Kavagutti S V."/>
        </authorList>
    </citation>
    <scope>NUCLEOTIDE SEQUENCE</scope>
</reference>
<comment type="cofactor">
    <cofactor evidence="1">
        <name>Zn(2+)</name>
        <dbReference type="ChEBI" id="CHEBI:29105"/>
    </cofactor>
</comment>
<dbReference type="Gene3D" id="3.40.50.620">
    <property type="entry name" value="HUPs"/>
    <property type="match status" value="1"/>
</dbReference>
<evidence type="ECO:0000256" key="10">
    <source>
        <dbReference type="ARBA" id="ARBA00023146"/>
    </source>
</evidence>
<dbReference type="Pfam" id="PF01406">
    <property type="entry name" value="tRNA-synt_1e"/>
    <property type="match status" value="1"/>
</dbReference>
<feature type="domain" description="tRNA synthetases class I catalytic" evidence="12">
    <location>
        <begin position="19"/>
        <end position="310"/>
    </location>
</feature>
<dbReference type="InterPro" id="IPR024909">
    <property type="entry name" value="Cys-tRNA/MSH_ligase"/>
</dbReference>
<evidence type="ECO:0000259" key="12">
    <source>
        <dbReference type="Pfam" id="PF01406"/>
    </source>
</evidence>
<dbReference type="InterPro" id="IPR009080">
    <property type="entry name" value="tRNAsynth_Ia_anticodon-bd"/>
</dbReference>
<dbReference type="InterPro" id="IPR056411">
    <property type="entry name" value="CysS_C"/>
</dbReference>
<evidence type="ECO:0000256" key="7">
    <source>
        <dbReference type="ARBA" id="ARBA00022833"/>
    </source>
</evidence>
<name>A0A6J6WI57_9ZZZZ</name>
<dbReference type="GO" id="GO:0005737">
    <property type="term" value="C:cytoplasm"/>
    <property type="evidence" value="ECO:0007669"/>
    <property type="project" value="TreeGrafter"/>
</dbReference>
<dbReference type="EMBL" id="CAFAAB010000075">
    <property type="protein sequence ID" value="CAB4784602.1"/>
    <property type="molecule type" value="Genomic_DNA"/>
</dbReference>
<keyword evidence="8" id="KW-0067">ATP-binding</keyword>
<dbReference type="PANTHER" id="PTHR10890">
    <property type="entry name" value="CYSTEINYL-TRNA SYNTHETASE"/>
    <property type="match status" value="1"/>
</dbReference>
<dbReference type="HAMAP" id="MF_00041">
    <property type="entry name" value="Cys_tRNA_synth"/>
    <property type="match status" value="1"/>
</dbReference>
<dbReference type="PRINTS" id="PR00983">
    <property type="entry name" value="TRNASYNTHCYS"/>
</dbReference>
<keyword evidence="10" id="KW-0030">Aminoacyl-tRNA synthetase</keyword>
<dbReference type="NCBIfam" id="TIGR00435">
    <property type="entry name" value="cysS"/>
    <property type="match status" value="1"/>
</dbReference>
<evidence type="ECO:0000256" key="6">
    <source>
        <dbReference type="ARBA" id="ARBA00022741"/>
    </source>
</evidence>
<organism evidence="14">
    <name type="scientific">freshwater metagenome</name>
    <dbReference type="NCBI Taxonomy" id="449393"/>
    <lineage>
        <taxon>unclassified sequences</taxon>
        <taxon>metagenomes</taxon>
        <taxon>ecological metagenomes</taxon>
    </lineage>
</organism>
<dbReference type="Gene3D" id="1.20.120.1910">
    <property type="entry name" value="Cysteine-tRNA ligase, C-terminal anti-codon recognition domain"/>
    <property type="match status" value="1"/>
</dbReference>
<dbReference type="CDD" id="cd00672">
    <property type="entry name" value="CysRS_core"/>
    <property type="match status" value="1"/>
</dbReference>
<evidence type="ECO:0000256" key="4">
    <source>
        <dbReference type="ARBA" id="ARBA00022598"/>
    </source>
</evidence>
<keyword evidence="5" id="KW-0479">Metal-binding</keyword>
<dbReference type="AlphaFoldDB" id="A0A6J6WI57"/>
<dbReference type="Pfam" id="PF23493">
    <property type="entry name" value="CysS_C"/>
    <property type="match status" value="1"/>
</dbReference>
<dbReference type="GO" id="GO:0046872">
    <property type="term" value="F:metal ion binding"/>
    <property type="evidence" value="ECO:0007669"/>
    <property type="project" value="UniProtKB-KW"/>
</dbReference>
<evidence type="ECO:0000256" key="11">
    <source>
        <dbReference type="ARBA" id="ARBA00031499"/>
    </source>
</evidence>
<dbReference type="InterPro" id="IPR014729">
    <property type="entry name" value="Rossmann-like_a/b/a_fold"/>
</dbReference>
<sequence length="462" mass="50373">MIRLHDSLTNEVRDLVLRDEGRVSMYVCGPTVYDLPHLGHGRFTLVWDTLRRWLTFQGLDVTFVSNITDIDDNIINRALREGRTEVEVAAEYEGYWWDAMAAIGVARPDHTPHATAFVDGMVELISSFLASGKAYSTSDSIYLDVSTVPDYGALSGQALDSLRAGARIEANEEKRSPLDFALWKKAKPGEPSWPAPFGDGRPGWHTECVVMSLDLLGEGFDLHCGGFDLRFPHHENERAQAVAAGHVFATHWAHNGWVMVGDQKMSKSLNNFTSLTDLTEKTDPRSYRLLVLRSHYRSPIEVSTATISDAVRGLERLDGLARRFELPLLAGATLERAASFEFGSAGRDLLARVTAVMANDMDTPAALALLFDAVTSAHGAADRGEHLTAQDLATAVAVVLSGLGLGLHGAGDLIDEETAGLVVARDAARATKDWAEADRLRDQLVALGWTVEDSASGTVVRH</sequence>
<evidence type="ECO:0000256" key="8">
    <source>
        <dbReference type="ARBA" id="ARBA00022840"/>
    </source>
</evidence>
<dbReference type="PANTHER" id="PTHR10890:SF3">
    <property type="entry name" value="CYSTEINE--TRNA LIGASE, CYTOPLASMIC"/>
    <property type="match status" value="1"/>
</dbReference>
<evidence type="ECO:0000256" key="5">
    <source>
        <dbReference type="ARBA" id="ARBA00022723"/>
    </source>
</evidence>
<protein>
    <recommendedName>
        <fullName evidence="3">Cysteine--tRNA ligase</fullName>
        <ecNumber evidence="2">6.1.1.16</ecNumber>
    </recommendedName>
    <alternativeName>
        <fullName evidence="11">Cysteinyl-tRNA synthetase</fullName>
    </alternativeName>
</protein>
<dbReference type="SUPFAM" id="SSF47323">
    <property type="entry name" value="Anticodon-binding domain of a subclass of class I aminoacyl-tRNA synthetases"/>
    <property type="match status" value="1"/>
</dbReference>
<keyword evidence="6" id="KW-0547">Nucleotide-binding</keyword>
<evidence type="ECO:0000256" key="2">
    <source>
        <dbReference type="ARBA" id="ARBA00012832"/>
    </source>
</evidence>
<dbReference type="InterPro" id="IPR032678">
    <property type="entry name" value="tRNA-synt_1_cat_dom"/>
</dbReference>
<evidence type="ECO:0000256" key="3">
    <source>
        <dbReference type="ARBA" id="ARBA00014738"/>
    </source>
</evidence>
<evidence type="ECO:0000256" key="9">
    <source>
        <dbReference type="ARBA" id="ARBA00022917"/>
    </source>
</evidence>
<feature type="domain" description="Cysteinyl-tRNA ligase anticodon binding" evidence="13">
    <location>
        <begin position="415"/>
        <end position="461"/>
    </location>
</feature>
<keyword evidence="7" id="KW-0862">Zinc</keyword>
<evidence type="ECO:0000313" key="14">
    <source>
        <dbReference type="EMBL" id="CAB4784602.1"/>
    </source>
</evidence>
<dbReference type="EC" id="6.1.1.16" evidence="2"/>
<dbReference type="GO" id="GO:0005524">
    <property type="term" value="F:ATP binding"/>
    <property type="evidence" value="ECO:0007669"/>
    <property type="project" value="UniProtKB-KW"/>
</dbReference>
<evidence type="ECO:0000259" key="13">
    <source>
        <dbReference type="Pfam" id="PF23493"/>
    </source>
</evidence>
<dbReference type="SUPFAM" id="SSF52374">
    <property type="entry name" value="Nucleotidylyl transferase"/>
    <property type="match status" value="1"/>
</dbReference>
<proteinExistence type="inferred from homology"/>